<name>A0AAD6K711_9ROSI</name>
<proteinExistence type="predicted"/>
<organism evidence="1 2">
    <name type="scientific">Salix udensis</name>
    <dbReference type="NCBI Taxonomy" id="889485"/>
    <lineage>
        <taxon>Eukaryota</taxon>
        <taxon>Viridiplantae</taxon>
        <taxon>Streptophyta</taxon>
        <taxon>Embryophyta</taxon>
        <taxon>Tracheophyta</taxon>
        <taxon>Spermatophyta</taxon>
        <taxon>Magnoliopsida</taxon>
        <taxon>eudicotyledons</taxon>
        <taxon>Gunneridae</taxon>
        <taxon>Pentapetalae</taxon>
        <taxon>rosids</taxon>
        <taxon>fabids</taxon>
        <taxon>Malpighiales</taxon>
        <taxon>Salicaceae</taxon>
        <taxon>Saliceae</taxon>
        <taxon>Salix</taxon>
    </lineage>
</organism>
<evidence type="ECO:0000313" key="1">
    <source>
        <dbReference type="EMBL" id="KAJ6417315.1"/>
    </source>
</evidence>
<dbReference type="EMBL" id="JAPFFJ010000011">
    <property type="protein sequence ID" value="KAJ6417315.1"/>
    <property type="molecule type" value="Genomic_DNA"/>
</dbReference>
<comment type="caution">
    <text evidence="1">The sequence shown here is derived from an EMBL/GenBank/DDBJ whole genome shotgun (WGS) entry which is preliminary data.</text>
</comment>
<reference evidence="1 2" key="1">
    <citation type="journal article" date="2023" name="Int. J. Mol. Sci.">
        <title>De Novo Assembly and Annotation of 11 Diverse Shrub Willow (Salix) Genomes Reveals Novel Gene Organization in Sex-Linked Regions.</title>
        <authorList>
            <person name="Hyden B."/>
            <person name="Feng K."/>
            <person name="Yates T.B."/>
            <person name="Jawdy S."/>
            <person name="Cereghino C."/>
            <person name="Smart L.B."/>
            <person name="Muchero W."/>
        </authorList>
    </citation>
    <scope>NUCLEOTIDE SEQUENCE [LARGE SCALE GENOMIC DNA]</scope>
    <source>
        <tissue evidence="1">Shoot tip</tissue>
    </source>
</reference>
<dbReference type="Proteomes" id="UP001162972">
    <property type="component" value="Chromosome 11"/>
</dbReference>
<evidence type="ECO:0000313" key="2">
    <source>
        <dbReference type="Proteomes" id="UP001162972"/>
    </source>
</evidence>
<protein>
    <submittedName>
        <fullName evidence="1">Uncharacterized protein</fullName>
    </submittedName>
</protein>
<gene>
    <name evidence="1" type="ORF">OIU84_003098</name>
</gene>
<sequence length="75" mass="8633">MYKLLQEYNSSLQLYNSKLQTDLDTAHENVKRGEKEKAAIVENLCTLRGQFTSLQDQFNSCKEAEFIVLARVDTC</sequence>
<dbReference type="AlphaFoldDB" id="A0AAD6K711"/>
<accession>A0AAD6K711</accession>
<keyword evidence="2" id="KW-1185">Reference proteome</keyword>